<evidence type="ECO:0008006" key="3">
    <source>
        <dbReference type="Google" id="ProtNLM"/>
    </source>
</evidence>
<dbReference type="PIRSF" id="PIRSF029611">
    <property type="entry name" value="UCP029611"/>
    <property type="match status" value="1"/>
</dbReference>
<dbReference type="InterPro" id="IPR016928">
    <property type="entry name" value="UCP029611"/>
</dbReference>
<proteinExistence type="predicted"/>
<protein>
    <recommendedName>
        <fullName evidence="3">YkgJ family cysteine cluster protein</fullName>
    </recommendedName>
</protein>
<dbReference type="Proteomes" id="UP000324282">
    <property type="component" value="Unassembled WGS sequence"/>
</dbReference>
<organism evidence="1 2">
    <name type="scientific">Stutzerimonas stutzeri</name>
    <name type="common">Pseudomonas stutzeri</name>
    <dbReference type="NCBI Taxonomy" id="316"/>
    <lineage>
        <taxon>Bacteria</taxon>
        <taxon>Pseudomonadati</taxon>
        <taxon>Pseudomonadota</taxon>
        <taxon>Gammaproteobacteria</taxon>
        <taxon>Pseudomonadales</taxon>
        <taxon>Pseudomonadaceae</taxon>
        <taxon>Stutzerimonas</taxon>
    </lineage>
</organism>
<reference evidence="1 2" key="1">
    <citation type="submission" date="2019-07" db="EMBL/GenBank/DDBJ databases">
        <title>Deep subsurface shale carbon reservoir microbial communities from Ohio and West Virginia, USA.</title>
        <authorList>
            <person name="Wrighton K."/>
        </authorList>
    </citation>
    <scope>NUCLEOTIDE SEQUENCE [LARGE SCALE GENOMIC DNA]</scope>
    <source>
        <strain evidence="1 2">NP_8Ht</strain>
    </source>
</reference>
<dbReference type="InterPro" id="IPR005358">
    <property type="entry name" value="Puta_zinc/iron-chelating_dom"/>
</dbReference>
<dbReference type="Pfam" id="PF03692">
    <property type="entry name" value="CxxCxxCC"/>
    <property type="match status" value="1"/>
</dbReference>
<dbReference type="AlphaFoldDB" id="A0A5S5B4S8"/>
<evidence type="ECO:0000313" key="2">
    <source>
        <dbReference type="Proteomes" id="UP000324282"/>
    </source>
</evidence>
<evidence type="ECO:0000313" key="1">
    <source>
        <dbReference type="EMBL" id="TYP61346.1"/>
    </source>
</evidence>
<sequence length="120" mass="13194">MPRMTCTNRKIDHLRRQIPGFACEPGCHDCCGPVTASSEEMARLPHKSVAEHDAALAHWDCVHLGPNGCEAYEQRPLICRLFGTTASLPCPRGRGPETPTAPDLEKQVHQLIASTRQVLV</sequence>
<dbReference type="EMBL" id="VNHQ01000014">
    <property type="protein sequence ID" value="TYP61346.1"/>
    <property type="molecule type" value="Genomic_DNA"/>
</dbReference>
<name>A0A5S5B4S8_STUST</name>
<comment type="caution">
    <text evidence="1">The sequence shown here is derived from an EMBL/GenBank/DDBJ whole genome shotgun (WGS) entry which is preliminary data.</text>
</comment>
<gene>
    <name evidence="1" type="ORF">A9A72_12478</name>
</gene>
<accession>A0A5S5B4S8</accession>